<comment type="caution">
    <text evidence="6">The sequence shown here is derived from an EMBL/GenBank/DDBJ whole genome shotgun (WGS) entry which is preliminary data.</text>
</comment>
<feature type="transmembrane region" description="Helical" evidence="5">
    <location>
        <begin position="6"/>
        <end position="30"/>
    </location>
</feature>
<dbReference type="PATRIC" id="fig|1385369.3.peg.2800"/>
<evidence type="ECO:0000256" key="3">
    <source>
        <dbReference type="ARBA" id="ARBA00022989"/>
    </source>
</evidence>
<gene>
    <name evidence="6" type="ORF">N825_02790</name>
</gene>
<reference evidence="6 7" key="1">
    <citation type="submission" date="2013-08" db="EMBL/GenBank/DDBJ databases">
        <title>The genome sequence of Skermanella stibiiresistens.</title>
        <authorList>
            <person name="Zhu W."/>
            <person name="Wang G."/>
        </authorList>
    </citation>
    <scope>NUCLEOTIDE SEQUENCE [LARGE SCALE GENOMIC DNA]</scope>
    <source>
        <strain evidence="6 7">SB22</strain>
    </source>
</reference>
<keyword evidence="7" id="KW-1185">Reference proteome</keyword>
<keyword evidence="2 5" id="KW-0812">Transmembrane</keyword>
<feature type="transmembrane region" description="Helical" evidence="5">
    <location>
        <begin position="152"/>
        <end position="174"/>
    </location>
</feature>
<feature type="transmembrane region" description="Helical" evidence="5">
    <location>
        <begin position="212"/>
        <end position="238"/>
    </location>
</feature>
<evidence type="ECO:0000256" key="4">
    <source>
        <dbReference type="ARBA" id="ARBA00023136"/>
    </source>
</evidence>
<dbReference type="Pfam" id="PF04172">
    <property type="entry name" value="LrgB"/>
    <property type="match status" value="1"/>
</dbReference>
<feature type="transmembrane region" description="Helical" evidence="5">
    <location>
        <begin position="101"/>
        <end position="125"/>
    </location>
</feature>
<feature type="transmembrane region" description="Helical" evidence="5">
    <location>
        <begin position="186"/>
        <end position="206"/>
    </location>
</feature>
<evidence type="ECO:0000256" key="2">
    <source>
        <dbReference type="ARBA" id="ARBA00022692"/>
    </source>
</evidence>
<dbReference type="PANTHER" id="PTHR30249:SF0">
    <property type="entry name" value="PLASTIDAL GLYCOLATE_GLYCERATE TRANSLOCATOR 1, CHLOROPLASTIC"/>
    <property type="match status" value="1"/>
</dbReference>
<dbReference type="EMBL" id="AVFL01000009">
    <property type="protein sequence ID" value="EWY39940.1"/>
    <property type="molecule type" value="Genomic_DNA"/>
</dbReference>
<accession>W9H183</accession>
<dbReference type="STRING" id="1385369.N825_02790"/>
<feature type="transmembrane region" description="Helical" evidence="5">
    <location>
        <begin position="73"/>
        <end position="89"/>
    </location>
</feature>
<keyword evidence="4 5" id="KW-0472">Membrane</keyword>
<dbReference type="InterPro" id="IPR007300">
    <property type="entry name" value="CidB/LrgB"/>
</dbReference>
<keyword evidence="3 5" id="KW-1133">Transmembrane helix</keyword>
<comment type="subcellular location">
    <subcellularLocation>
        <location evidence="1">Membrane</location>
        <topology evidence="1">Multi-pass membrane protein</topology>
    </subcellularLocation>
</comment>
<proteinExistence type="predicted"/>
<evidence type="ECO:0000256" key="1">
    <source>
        <dbReference type="ARBA" id="ARBA00004141"/>
    </source>
</evidence>
<evidence type="ECO:0000313" key="7">
    <source>
        <dbReference type="Proteomes" id="UP000019486"/>
    </source>
</evidence>
<dbReference type="AlphaFoldDB" id="W9H183"/>
<protein>
    <submittedName>
        <fullName evidence="6">Membrane protein</fullName>
    </submittedName>
</protein>
<name>W9H183_9PROT</name>
<dbReference type="GO" id="GO:0016020">
    <property type="term" value="C:membrane"/>
    <property type="evidence" value="ECO:0007669"/>
    <property type="project" value="UniProtKB-SubCell"/>
</dbReference>
<evidence type="ECO:0000313" key="6">
    <source>
        <dbReference type="EMBL" id="EWY39940.1"/>
    </source>
</evidence>
<dbReference type="Proteomes" id="UP000019486">
    <property type="component" value="Unassembled WGS sequence"/>
</dbReference>
<dbReference type="PANTHER" id="PTHR30249">
    <property type="entry name" value="PUTATIVE SEROTONIN TRANSPORTER"/>
    <property type="match status" value="1"/>
</dbReference>
<evidence type="ECO:0000256" key="5">
    <source>
        <dbReference type="SAM" id="Phobius"/>
    </source>
</evidence>
<organism evidence="6 7">
    <name type="scientific">Skermanella stibiiresistens SB22</name>
    <dbReference type="NCBI Taxonomy" id="1385369"/>
    <lineage>
        <taxon>Bacteria</taxon>
        <taxon>Pseudomonadati</taxon>
        <taxon>Pseudomonadota</taxon>
        <taxon>Alphaproteobacteria</taxon>
        <taxon>Rhodospirillales</taxon>
        <taxon>Azospirillaceae</taxon>
        <taxon>Skermanella</taxon>
    </lineage>
</organism>
<feature type="transmembrane region" description="Helical" evidence="5">
    <location>
        <begin position="42"/>
        <end position="61"/>
    </location>
</feature>
<sequence>MEPVIQGIWVYLTARPLVWLTVTLAAYLIGQWLFERSGRRPLVNPVAIAVLLLVVLLMATGTEYKTYFDGAQFVHFLLGPATVALAVPLHQNFAQVRRAALPMVAALVAGSVTAIVSAVGIAMLFGVSLETSRSLASKSVTMPIAMGITEQIGGIPSLTAVVVMITGVIGAMVVTPLMNLMRIDDWRARGFAVGVASHGIGTARAFQVNEIAGTFAGIAMAMNGIATAILVPLLIALIA</sequence>